<dbReference type="Gene3D" id="1.10.3370.10">
    <property type="entry name" value="SecY subunit domain"/>
    <property type="match status" value="1"/>
</dbReference>
<accession>A0ABR2M8K8</accession>
<protein>
    <submittedName>
        <fullName evidence="2">Uncharacterized protein</fullName>
    </submittedName>
</protein>
<keyword evidence="3" id="KW-1185">Reference proteome</keyword>
<name>A0ABR2M8K8_9ASPA</name>
<dbReference type="PANTHER" id="PTHR10906">
    <property type="entry name" value="SECY/SEC61-ALPHA FAMILY MEMBER"/>
    <property type="match status" value="1"/>
</dbReference>
<dbReference type="InterPro" id="IPR023201">
    <property type="entry name" value="SecY_dom_sf"/>
</dbReference>
<sequence length="427" mass="46871">MARKKKIIDVIIIMSGKGSMILFIIATSTAQEKDIPSVQMQQEKSIILGADTQGMALQNLPLLAAATPVAWNKNDEASLAITGIALEFRRMRVPKNICIGLISSRLQPPILQVIALLFTGLSADFTDHNRAATFPPGSRILLARDFAMDASTFISLSVRSPTFYHRPPPLRGGHGLLCRGFHPRRRQTSLFANPSSPHLFLRTHVRCFSRSPEKYINADSVGVEPPHTGTLTGSRGEVISLLTPEEELTVSKTVRYRNRFLNFLRLGSVVDNMADSFFKSEIRRRLFATALLIVISRVGNFIPLPGFDRRLMPQDNLCFASGSTDELGDFSAELKLSLFQLGISPQIAASIVMQVPVFLLFISISNSRLTEMQFNMADISTNLIAGLNRTTLTNLMAKGTGVASESSVGLTAVPILHPLAETAHEEK</sequence>
<dbReference type="PRINTS" id="PR00303">
    <property type="entry name" value="SECYTRNLCASE"/>
</dbReference>
<evidence type="ECO:0000256" key="1">
    <source>
        <dbReference type="ARBA" id="ARBA00004454"/>
    </source>
</evidence>
<evidence type="ECO:0000313" key="2">
    <source>
        <dbReference type="EMBL" id="KAK8960221.1"/>
    </source>
</evidence>
<comment type="caution">
    <text evidence="2">The sequence shown here is derived from an EMBL/GenBank/DDBJ whole genome shotgun (WGS) entry which is preliminary data.</text>
</comment>
<gene>
    <name evidence="2" type="ORF">KSP40_PGU018367</name>
</gene>
<comment type="subcellular location">
    <subcellularLocation>
        <location evidence="1">Plastid</location>
        <location evidence="1">Chloroplast thylakoid membrane</location>
        <topology evidence="1">Multi-pass membrane protein</topology>
    </subcellularLocation>
</comment>
<dbReference type="InterPro" id="IPR002208">
    <property type="entry name" value="SecY/SEC61-alpha"/>
</dbReference>
<dbReference type="Proteomes" id="UP001412067">
    <property type="component" value="Unassembled WGS sequence"/>
</dbReference>
<reference evidence="2 3" key="1">
    <citation type="journal article" date="2022" name="Nat. Plants">
        <title>Genomes of leafy and leafless Platanthera orchids illuminate the evolution of mycoheterotrophy.</title>
        <authorList>
            <person name="Li M.H."/>
            <person name="Liu K.W."/>
            <person name="Li Z."/>
            <person name="Lu H.C."/>
            <person name="Ye Q.L."/>
            <person name="Zhang D."/>
            <person name="Wang J.Y."/>
            <person name="Li Y.F."/>
            <person name="Zhong Z.M."/>
            <person name="Liu X."/>
            <person name="Yu X."/>
            <person name="Liu D.K."/>
            <person name="Tu X.D."/>
            <person name="Liu B."/>
            <person name="Hao Y."/>
            <person name="Liao X.Y."/>
            <person name="Jiang Y.T."/>
            <person name="Sun W.H."/>
            <person name="Chen J."/>
            <person name="Chen Y.Q."/>
            <person name="Ai Y."/>
            <person name="Zhai J.W."/>
            <person name="Wu S.S."/>
            <person name="Zhou Z."/>
            <person name="Hsiao Y.Y."/>
            <person name="Wu W.L."/>
            <person name="Chen Y.Y."/>
            <person name="Lin Y.F."/>
            <person name="Hsu J.L."/>
            <person name="Li C.Y."/>
            <person name="Wang Z.W."/>
            <person name="Zhao X."/>
            <person name="Zhong W.Y."/>
            <person name="Ma X.K."/>
            <person name="Ma L."/>
            <person name="Huang J."/>
            <person name="Chen G.Z."/>
            <person name="Huang M.Z."/>
            <person name="Huang L."/>
            <person name="Peng D.H."/>
            <person name="Luo Y.B."/>
            <person name="Zou S.Q."/>
            <person name="Chen S.P."/>
            <person name="Lan S."/>
            <person name="Tsai W.C."/>
            <person name="Van de Peer Y."/>
            <person name="Liu Z.J."/>
        </authorList>
    </citation>
    <scope>NUCLEOTIDE SEQUENCE [LARGE SCALE GENOMIC DNA]</scope>
    <source>
        <strain evidence="2">Lor288</strain>
    </source>
</reference>
<proteinExistence type="predicted"/>
<dbReference type="EMBL" id="JBBWWR010000010">
    <property type="protein sequence ID" value="KAK8960221.1"/>
    <property type="molecule type" value="Genomic_DNA"/>
</dbReference>
<organism evidence="2 3">
    <name type="scientific">Platanthera guangdongensis</name>
    <dbReference type="NCBI Taxonomy" id="2320717"/>
    <lineage>
        <taxon>Eukaryota</taxon>
        <taxon>Viridiplantae</taxon>
        <taxon>Streptophyta</taxon>
        <taxon>Embryophyta</taxon>
        <taxon>Tracheophyta</taxon>
        <taxon>Spermatophyta</taxon>
        <taxon>Magnoliopsida</taxon>
        <taxon>Liliopsida</taxon>
        <taxon>Asparagales</taxon>
        <taxon>Orchidaceae</taxon>
        <taxon>Orchidoideae</taxon>
        <taxon>Orchideae</taxon>
        <taxon>Orchidinae</taxon>
        <taxon>Platanthera</taxon>
    </lineage>
</organism>
<evidence type="ECO:0000313" key="3">
    <source>
        <dbReference type="Proteomes" id="UP001412067"/>
    </source>
</evidence>
<dbReference type="SUPFAM" id="SSF103491">
    <property type="entry name" value="Preprotein translocase SecY subunit"/>
    <property type="match status" value="1"/>
</dbReference>